<dbReference type="InterPro" id="IPR002034">
    <property type="entry name" value="AIPM/Hcit_synth_CS"/>
</dbReference>
<comment type="cofactor">
    <cofactor evidence="11">
        <name>Mn(2+)</name>
        <dbReference type="ChEBI" id="CHEBI:29035"/>
    </cofactor>
</comment>
<comment type="subunit">
    <text evidence="11">Homodimer.</text>
</comment>
<dbReference type="NCBIfam" id="NF002086">
    <property type="entry name" value="PRK00915.1-3"/>
    <property type="match status" value="1"/>
</dbReference>
<dbReference type="SUPFAM" id="SSF51569">
    <property type="entry name" value="Aldolase"/>
    <property type="match status" value="1"/>
</dbReference>
<comment type="similarity">
    <text evidence="2 11">Belongs to the alpha-IPM synthase/homocitrate synthase family. LeuA type 1 subfamily.</text>
</comment>
<feature type="binding site" evidence="11">
    <location>
        <position position="13"/>
    </location>
    <ligand>
        <name>Mn(2+)</name>
        <dbReference type="ChEBI" id="CHEBI:29035"/>
    </ligand>
</feature>
<dbReference type="PANTHER" id="PTHR10277:SF9">
    <property type="entry name" value="2-ISOPROPYLMALATE SYNTHASE 1, CHLOROPLASTIC-RELATED"/>
    <property type="match status" value="1"/>
</dbReference>
<dbReference type="InterPro" id="IPR005671">
    <property type="entry name" value="LeuA_bact_synth"/>
</dbReference>
<feature type="domain" description="Pyruvate carboxyltransferase" evidence="12">
    <location>
        <begin position="4"/>
        <end position="266"/>
    </location>
</feature>
<keyword evidence="14" id="KW-1185">Reference proteome</keyword>
<keyword evidence="5 11" id="KW-0432">Leucine biosynthesis</keyword>
<dbReference type="EC" id="2.3.3.13" evidence="3 11"/>
<evidence type="ECO:0000256" key="1">
    <source>
        <dbReference type="ARBA" id="ARBA00004689"/>
    </source>
</evidence>
<dbReference type="OrthoDB" id="9804858at2"/>
<dbReference type="InterPro" id="IPR013709">
    <property type="entry name" value="2-isopropylmalate_synth_dimer"/>
</dbReference>
<dbReference type="Pfam" id="PF00682">
    <property type="entry name" value="HMGL-like"/>
    <property type="match status" value="1"/>
</dbReference>
<dbReference type="InterPro" id="IPR050073">
    <property type="entry name" value="2-IPM_HCS-like"/>
</dbReference>
<evidence type="ECO:0000313" key="14">
    <source>
        <dbReference type="Proteomes" id="UP000184476"/>
    </source>
</evidence>
<gene>
    <name evidence="11" type="primary">leuA</name>
    <name evidence="13" type="ORF">SAMN05444392_101856</name>
</gene>
<dbReference type="Proteomes" id="UP000184476">
    <property type="component" value="Unassembled WGS sequence"/>
</dbReference>
<dbReference type="InterPro" id="IPR013785">
    <property type="entry name" value="Aldolase_TIM"/>
</dbReference>
<dbReference type="InterPro" id="IPR000891">
    <property type="entry name" value="PYR_CT"/>
</dbReference>
<dbReference type="GO" id="GO:0005737">
    <property type="term" value="C:cytoplasm"/>
    <property type="evidence" value="ECO:0007669"/>
    <property type="project" value="UniProtKB-UniRule"/>
</dbReference>
<dbReference type="NCBIfam" id="TIGR00973">
    <property type="entry name" value="leuA_bact"/>
    <property type="match status" value="1"/>
</dbReference>
<feature type="region of interest" description="Regulatory domain" evidence="11">
    <location>
        <begin position="390"/>
        <end position="516"/>
    </location>
</feature>
<dbReference type="FunFam" id="1.10.238.260:FF:000001">
    <property type="entry name" value="2-isopropylmalate synthase"/>
    <property type="match status" value="1"/>
</dbReference>
<organism evidence="13 14">
    <name type="scientific">Seinonella peptonophila</name>
    <dbReference type="NCBI Taxonomy" id="112248"/>
    <lineage>
        <taxon>Bacteria</taxon>
        <taxon>Bacillati</taxon>
        <taxon>Bacillota</taxon>
        <taxon>Bacilli</taxon>
        <taxon>Bacillales</taxon>
        <taxon>Thermoactinomycetaceae</taxon>
        <taxon>Seinonella</taxon>
    </lineage>
</organism>
<evidence type="ECO:0000256" key="7">
    <source>
        <dbReference type="ARBA" id="ARBA00022679"/>
    </source>
</evidence>
<dbReference type="FunFam" id="3.30.160.270:FF:000003">
    <property type="entry name" value="2-isopropylmalate synthase"/>
    <property type="match status" value="1"/>
</dbReference>
<dbReference type="GO" id="GO:0003852">
    <property type="term" value="F:2-isopropylmalate synthase activity"/>
    <property type="evidence" value="ECO:0007669"/>
    <property type="project" value="UniProtKB-UniRule"/>
</dbReference>
<name>A0A1M4U799_9BACL</name>
<dbReference type="PROSITE" id="PS50991">
    <property type="entry name" value="PYR_CT"/>
    <property type="match status" value="1"/>
</dbReference>
<comment type="pathway">
    <text evidence="1 11">Amino-acid biosynthesis; L-leucine biosynthesis; L-leucine from 3-methyl-2-oxobutanoate: step 1/4.</text>
</comment>
<dbReference type="InterPro" id="IPR054691">
    <property type="entry name" value="LeuA/HCS_post-cat"/>
</dbReference>
<dbReference type="InterPro" id="IPR036230">
    <property type="entry name" value="LeuA_allosteric_dom_sf"/>
</dbReference>
<sequence>MRTIQIFDTTLRDGEQSPGVNLSIDEKVEIALQLERLGVNVIEAGFSAASPGDLNAVREVAKVVRNASVCSLSRAVKGDIDAAWESLKDAENPTLHIFIATSPLHRQYKLGKSKDELLESIRGSLSYARQFFSRIEFSAEDAGRTERDFLAQVVDCAIREGAKVINLPDTVGYLDPDEYAEMFRYIRQEVPRTDEIILSAHCHDDLGMAVANSLAAIKAGVTQIEGTINGIGERAGNAAIEEVVMAIRTREDFYQVKTTFRHEEIARTSRLVSKLTGMYVPGNKAIVGENAFDHESGIHQDGVLKHRGTYEIMSPSSIGKEEVPFTMGKHSGRHAFRVRLEQLGYPQSDERINVLFKRFKELADRKKSITDEDLIALVEERVHKGEELFQLESFHLSYGSHSVPTATVRLRKQGEDQIIEEAACGNGSIDAIFKTIDRMVDVDEEVELADFRIHGVTQGKDALGEVSVLLKQDQLTVIGRGVSTDILDASARAYVDAINRLLRRKKKNQQQLELEA</sequence>
<keyword evidence="8 11" id="KW-0479">Metal-binding</keyword>
<evidence type="ECO:0000256" key="10">
    <source>
        <dbReference type="ARBA" id="ARBA00023304"/>
    </source>
</evidence>
<evidence type="ECO:0000256" key="11">
    <source>
        <dbReference type="HAMAP-Rule" id="MF_01025"/>
    </source>
</evidence>
<dbReference type="Gene3D" id="3.20.20.70">
    <property type="entry name" value="Aldolase class I"/>
    <property type="match status" value="1"/>
</dbReference>
<dbReference type="PROSITE" id="PS00815">
    <property type="entry name" value="AIPM_HOMOCIT_SYNTH_1"/>
    <property type="match status" value="1"/>
</dbReference>
<dbReference type="GO" id="GO:0030145">
    <property type="term" value="F:manganese ion binding"/>
    <property type="evidence" value="ECO:0007669"/>
    <property type="project" value="UniProtKB-UniRule"/>
</dbReference>
<evidence type="ECO:0000256" key="8">
    <source>
        <dbReference type="ARBA" id="ARBA00022723"/>
    </source>
</evidence>
<evidence type="ECO:0000256" key="5">
    <source>
        <dbReference type="ARBA" id="ARBA00022430"/>
    </source>
</evidence>
<evidence type="ECO:0000256" key="3">
    <source>
        <dbReference type="ARBA" id="ARBA00012973"/>
    </source>
</evidence>
<keyword evidence="7 11" id="KW-0808">Transferase</keyword>
<dbReference type="UniPathway" id="UPA00048">
    <property type="reaction ID" value="UER00070"/>
</dbReference>
<keyword evidence="11" id="KW-0963">Cytoplasm</keyword>
<evidence type="ECO:0000259" key="12">
    <source>
        <dbReference type="PROSITE" id="PS50991"/>
    </source>
</evidence>
<comment type="catalytic activity">
    <reaction evidence="11">
        <text>3-methyl-2-oxobutanoate + acetyl-CoA + H2O = (2S)-2-isopropylmalate + CoA + H(+)</text>
        <dbReference type="Rhea" id="RHEA:21524"/>
        <dbReference type="ChEBI" id="CHEBI:1178"/>
        <dbReference type="ChEBI" id="CHEBI:11851"/>
        <dbReference type="ChEBI" id="CHEBI:15377"/>
        <dbReference type="ChEBI" id="CHEBI:15378"/>
        <dbReference type="ChEBI" id="CHEBI:57287"/>
        <dbReference type="ChEBI" id="CHEBI:57288"/>
        <dbReference type="EC" id="2.3.3.13"/>
    </reaction>
</comment>
<dbReference type="HAMAP" id="MF_01025">
    <property type="entry name" value="LeuA_type1"/>
    <property type="match status" value="1"/>
</dbReference>
<evidence type="ECO:0000256" key="9">
    <source>
        <dbReference type="ARBA" id="ARBA00023211"/>
    </source>
</evidence>
<dbReference type="GO" id="GO:0009098">
    <property type="term" value="P:L-leucine biosynthetic process"/>
    <property type="evidence" value="ECO:0007669"/>
    <property type="project" value="UniProtKB-UniRule"/>
</dbReference>
<accession>A0A1M4U799</accession>
<dbReference type="FunFam" id="3.20.20.70:FF:000010">
    <property type="entry name" value="2-isopropylmalate synthase"/>
    <property type="match status" value="1"/>
</dbReference>
<dbReference type="NCBIfam" id="NF002088">
    <property type="entry name" value="PRK00915.1-5"/>
    <property type="match status" value="1"/>
</dbReference>
<dbReference type="EMBL" id="FQVL01000001">
    <property type="protein sequence ID" value="SHE52741.1"/>
    <property type="molecule type" value="Genomic_DNA"/>
</dbReference>
<dbReference type="CDD" id="cd07940">
    <property type="entry name" value="DRE_TIM_IPMS"/>
    <property type="match status" value="1"/>
</dbReference>
<proteinExistence type="inferred from homology"/>
<dbReference type="PROSITE" id="PS00816">
    <property type="entry name" value="AIPM_HOMOCIT_SYNTH_2"/>
    <property type="match status" value="1"/>
</dbReference>
<dbReference type="AlphaFoldDB" id="A0A1M4U799"/>
<dbReference type="Gene3D" id="1.10.238.260">
    <property type="match status" value="1"/>
</dbReference>
<keyword evidence="9 11" id="KW-0464">Manganese</keyword>
<evidence type="ECO:0000313" key="13">
    <source>
        <dbReference type="EMBL" id="SHE52741.1"/>
    </source>
</evidence>
<dbReference type="PANTHER" id="PTHR10277">
    <property type="entry name" value="HOMOCITRATE SYNTHASE-RELATED"/>
    <property type="match status" value="1"/>
</dbReference>
<dbReference type="Pfam" id="PF08502">
    <property type="entry name" value="LeuA_dimer"/>
    <property type="match status" value="1"/>
</dbReference>
<dbReference type="GO" id="GO:0003985">
    <property type="term" value="F:acetyl-CoA C-acetyltransferase activity"/>
    <property type="evidence" value="ECO:0007669"/>
    <property type="project" value="UniProtKB-UniRule"/>
</dbReference>
<evidence type="ECO:0000256" key="6">
    <source>
        <dbReference type="ARBA" id="ARBA00022605"/>
    </source>
</evidence>
<evidence type="ECO:0000256" key="4">
    <source>
        <dbReference type="ARBA" id="ARBA00018198"/>
    </source>
</evidence>
<keyword evidence="6 11" id="KW-0028">Amino-acid biosynthesis</keyword>
<reference evidence="13 14" key="1">
    <citation type="submission" date="2016-11" db="EMBL/GenBank/DDBJ databases">
        <authorList>
            <person name="Jaros S."/>
            <person name="Januszkiewicz K."/>
            <person name="Wedrychowicz H."/>
        </authorList>
    </citation>
    <scope>NUCLEOTIDE SEQUENCE [LARGE SCALE GENOMIC DNA]</scope>
    <source>
        <strain evidence="13 14">DSM 44666</strain>
    </source>
</reference>
<dbReference type="SUPFAM" id="SSF110921">
    <property type="entry name" value="2-isopropylmalate synthase LeuA, allosteric (dimerisation) domain"/>
    <property type="match status" value="1"/>
</dbReference>
<evidence type="ECO:0000256" key="2">
    <source>
        <dbReference type="ARBA" id="ARBA00009396"/>
    </source>
</evidence>
<feature type="binding site" evidence="11">
    <location>
        <position position="237"/>
    </location>
    <ligand>
        <name>Mn(2+)</name>
        <dbReference type="ChEBI" id="CHEBI:29035"/>
    </ligand>
</feature>
<feature type="binding site" evidence="11">
    <location>
        <position position="203"/>
    </location>
    <ligand>
        <name>Mn(2+)</name>
        <dbReference type="ChEBI" id="CHEBI:29035"/>
    </ligand>
</feature>
<dbReference type="RefSeq" id="WP_073152423.1">
    <property type="nucleotide sequence ID" value="NZ_FQVL01000001.1"/>
</dbReference>
<keyword evidence="10 11" id="KW-0100">Branched-chain amino acid biosynthesis</keyword>
<dbReference type="STRING" id="112248.SAMN05444392_101856"/>
<protein>
    <recommendedName>
        <fullName evidence="4 11">2-isopropylmalate synthase</fullName>
        <ecNumber evidence="3 11">2.3.3.13</ecNumber>
    </recommendedName>
    <alternativeName>
        <fullName evidence="11">Alpha-IPM synthase</fullName>
    </alternativeName>
    <alternativeName>
        <fullName evidence="11">Alpha-isopropylmalate synthase</fullName>
    </alternativeName>
</protein>
<feature type="binding site" evidence="11">
    <location>
        <position position="201"/>
    </location>
    <ligand>
        <name>Mn(2+)</name>
        <dbReference type="ChEBI" id="CHEBI:29035"/>
    </ligand>
</feature>
<comment type="function">
    <text evidence="11">Catalyzes the condensation of the acetyl group of acetyl-CoA with 3-methyl-2-oxobutanoate (2-ketoisovalerate) to form 3-carboxy-3-hydroxy-4-methylpentanoate (2-isopropylmalate).</text>
</comment>
<dbReference type="Gene3D" id="3.30.160.270">
    <property type="match status" value="1"/>
</dbReference>
<dbReference type="SMART" id="SM00917">
    <property type="entry name" value="LeuA_dimer"/>
    <property type="match status" value="1"/>
</dbReference>
<dbReference type="Pfam" id="PF22617">
    <property type="entry name" value="HCS_D2"/>
    <property type="match status" value="1"/>
</dbReference>